<dbReference type="PANTHER" id="PTHR32100">
    <property type="entry name" value="OMEGA-6 FATTY ACID DESATURASE, CHLOROPLASTIC"/>
    <property type="match status" value="1"/>
</dbReference>
<protein>
    <submittedName>
        <fullName evidence="3">Fatty acid desaturase</fullName>
    </submittedName>
</protein>
<comment type="caution">
    <text evidence="3">The sequence shown here is derived from an EMBL/GenBank/DDBJ whole genome shotgun (WGS) entry which is preliminary data.</text>
</comment>
<evidence type="ECO:0000313" key="4">
    <source>
        <dbReference type="Proteomes" id="UP000608345"/>
    </source>
</evidence>
<keyword evidence="1" id="KW-1133">Transmembrane helix</keyword>
<keyword evidence="4" id="KW-1185">Reference proteome</keyword>
<dbReference type="EMBL" id="BMYS01000002">
    <property type="protein sequence ID" value="GGW78133.1"/>
    <property type="molecule type" value="Genomic_DNA"/>
</dbReference>
<dbReference type="AlphaFoldDB" id="A0A918JFX7"/>
<dbReference type="Pfam" id="PF00487">
    <property type="entry name" value="FA_desaturase"/>
    <property type="match status" value="1"/>
</dbReference>
<dbReference type="InterPro" id="IPR012171">
    <property type="entry name" value="Fatty_acid_desaturase"/>
</dbReference>
<evidence type="ECO:0000259" key="2">
    <source>
        <dbReference type="Pfam" id="PF00487"/>
    </source>
</evidence>
<feature type="transmembrane region" description="Helical" evidence="1">
    <location>
        <begin position="192"/>
        <end position="213"/>
    </location>
</feature>
<dbReference type="InterPro" id="IPR005804">
    <property type="entry name" value="FA_desaturase_dom"/>
</dbReference>
<dbReference type="RefSeq" id="WP_189383863.1">
    <property type="nucleotide sequence ID" value="NZ_BAABFY010000057.1"/>
</dbReference>
<dbReference type="GO" id="GO:0006629">
    <property type="term" value="P:lipid metabolic process"/>
    <property type="evidence" value="ECO:0007669"/>
    <property type="project" value="InterPro"/>
</dbReference>
<dbReference type="Proteomes" id="UP000608345">
    <property type="component" value="Unassembled WGS sequence"/>
</dbReference>
<reference evidence="3" key="2">
    <citation type="submission" date="2020-09" db="EMBL/GenBank/DDBJ databases">
        <authorList>
            <person name="Sun Q."/>
            <person name="Kim S."/>
        </authorList>
    </citation>
    <scope>NUCLEOTIDE SEQUENCE</scope>
    <source>
        <strain evidence="3">KCTC 23732</strain>
    </source>
</reference>
<proteinExistence type="predicted"/>
<evidence type="ECO:0000256" key="1">
    <source>
        <dbReference type="SAM" id="Phobius"/>
    </source>
</evidence>
<gene>
    <name evidence="3" type="ORF">GCM10011450_04990</name>
</gene>
<sequence>MTTPLTPIPPSNELPHRKIIRSWLTPLSEKNTLRALVLMTIDIALFFALIAGAIIFEPWWAKLICALVCGFVIGRLFIIGHDACHQSLTPHRKLNKWLGRIAFLPSVSPYSLWDVGHNVVHHGYTNLKGMDFVWCPHTQEEFAAMSKGRQLMERFYRSGWGAGIYYLVEIWWNRMMFPTKAYMGTQRKVFFWDGLLSSVFGISWAIIVIIAAIQTNQSILSLLFFAWFVPLMFWFYMIGWVVYVQHTHTKVVWHDNKVEWAKAQPFVSTTVHLTFNFHFGALMHHILEHTAHHVDMSIPLYKLKAAQSRLEEMLPERIVVQKFSWRWYFKTAKATKLYDYENKQWLDFNGKPTPQVL</sequence>
<feature type="domain" description="Fatty acid desaturase" evidence="2">
    <location>
        <begin position="58"/>
        <end position="319"/>
    </location>
</feature>
<keyword evidence="1" id="KW-0472">Membrane</keyword>
<keyword evidence="1" id="KW-0812">Transmembrane</keyword>
<organism evidence="3 4">
    <name type="scientific">Advenella faeciporci</name>
    <dbReference type="NCBI Taxonomy" id="797535"/>
    <lineage>
        <taxon>Bacteria</taxon>
        <taxon>Pseudomonadati</taxon>
        <taxon>Pseudomonadota</taxon>
        <taxon>Betaproteobacteria</taxon>
        <taxon>Burkholderiales</taxon>
        <taxon>Alcaligenaceae</taxon>
    </lineage>
</organism>
<accession>A0A918JFX7</accession>
<dbReference type="GO" id="GO:0016491">
    <property type="term" value="F:oxidoreductase activity"/>
    <property type="evidence" value="ECO:0007669"/>
    <property type="project" value="InterPro"/>
</dbReference>
<reference evidence="3" key="1">
    <citation type="journal article" date="2014" name="Int. J. Syst. Evol. Microbiol.">
        <title>Complete genome sequence of Corynebacterium casei LMG S-19264T (=DSM 44701T), isolated from a smear-ripened cheese.</title>
        <authorList>
            <consortium name="US DOE Joint Genome Institute (JGI-PGF)"/>
            <person name="Walter F."/>
            <person name="Albersmeier A."/>
            <person name="Kalinowski J."/>
            <person name="Ruckert C."/>
        </authorList>
    </citation>
    <scope>NUCLEOTIDE SEQUENCE</scope>
    <source>
        <strain evidence="3">KCTC 23732</strain>
    </source>
</reference>
<feature type="transmembrane region" description="Helical" evidence="1">
    <location>
        <begin position="35"/>
        <end position="54"/>
    </location>
</feature>
<feature type="transmembrane region" description="Helical" evidence="1">
    <location>
        <begin position="220"/>
        <end position="243"/>
    </location>
</feature>
<evidence type="ECO:0000313" key="3">
    <source>
        <dbReference type="EMBL" id="GGW78133.1"/>
    </source>
</evidence>
<feature type="transmembrane region" description="Helical" evidence="1">
    <location>
        <begin position="60"/>
        <end position="78"/>
    </location>
</feature>
<name>A0A918JFX7_9BURK</name>